<reference evidence="2" key="1">
    <citation type="submission" date="2021-03" db="EMBL/GenBank/DDBJ databases">
        <authorList>
            <person name="Li Z."/>
            <person name="Yang C."/>
        </authorList>
    </citation>
    <scope>NUCLEOTIDE SEQUENCE</scope>
    <source>
        <strain evidence="2">Dzin_1.0</strain>
        <tissue evidence="2">Leaf</tissue>
    </source>
</reference>
<dbReference type="EMBL" id="JAGGNH010000007">
    <property type="protein sequence ID" value="KAJ0968156.1"/>
    <property type="molecule type" value="Genomic_DNA"/>
</dbReference>
<evidence type="ECO:0000256" key="1">
    <source>
        <dbReference type="SAM" id="MobiDB-lite"/>
    </source>
</evidence>
<evidence type="ECO:0000313" key="3">
    <source>
        <dbReference type="Proteomes" id="UP001085076"/>
    </source>
</evidence>
<protein>
    <submittedName>
        <fullName evidence="2">Uncharacterized protein</fullName>
    </submittedName>
</protein>
<dbReference type="Proteomes" id="UP001085076">
    <property type="component" value="Miscellaneous, Linkage group lg07"/>
</dbReference>
<reference evidence="2" key="2">
    <citation type="journal article" date="2022" name="Hortic Res">
        <title>The genome of Dioscorea zingiberensis sheds light on the biosynthesis, origin and evolution of the medicinally important diosgenin saponins.</title>
        <authorList>
            <person name="Li Y."/>
            <person name="Tan C."/>
            <person name="Li Z."/>
            <person name="Guo J."/>
            <person name="Li S."/>
            <person name="Chen X."/>
            <person name="Wang C."/>
            <person name="Dai X."/>
            <person name="Yang H."/>
            <person name="Song W."/>
            <person name="Hou L."/>
            <person name="Xu J."/>
            <person name="Tong Z."/>
            <person name="Xu A."/>
            <person name="Yuan X."/>
            <person name="Wang W."/>
            <person name="Yang Q."/>
            <person name="Chen L."/>
            <person name="Sun Z."/>
            <person name="Wang K."/>
            <person name="Pan B."/>
            <person name="Chen J."/>
            <person name="Bao Y."/>
            <person name="Liu F."/>
            <person name="Qi X."/>
            <person name="Gang D.R."/>
            <person name="Wen J."/>
            <person name="Li J."/>
        </authorList>
    </citation>
    <scope>NUCLEOTIDE SEQUENCE</scope>
    <source>
        <strain evidence="2">Dzin_1.0</strain>
    </source>
</reference>
<comment type="caution">
    <text evidence="2">The sequence shown here is derived from an EMBL/GenBank/DDBJ whole genome shotgun (WGS) entry which is preliminary data.</text>
</comment>
<proteinExistence type="predicted"/>
<feature type="compositionally biased region" description="Basic and acidic residues" evidence="1">
    <location>
        <begin position="182"/>
        <end position="193"/>
    </location>
</feature>
<keyword evidence="3" id="KW-1185">Reference proteome</keyword>
<accession>A0A9D5C7L6</accession>
<name>A0A9D5C7L6_9LILI</name>
<organism evidence="2 3">
    <name type="scientific">Dioscorea zingiberensis</name>
    <dbReference type="NCBI Taxonomy" id="325984"/>
    <lineage>
        <taxon>Eukaryota</taxon>
        <taxon>Viridiplantae</taxon>
        <taxon>Streptophyta</taxon>
        <taxon>Embryophyta</taxon>
        <taxon>Tracheophyta</taxon>
        <taxon>Spermatophyta</taxon>
        <taxon>Magnoliopsida</taxon>
        <taxon>Liliopsida</taxon>
        <taxon>Dioscoreales</taxon>
        <taxon>Dioscoreaceae</taxon>
        <taxon>Dioscorea</taxon>
    </lineage>
</organism>
<dbReference type="AlphaFoldDB" id="A0A9D5C7L6"/>
<sequence>MDSSSSTLLSTGFRCFKNRSYESESQASSPPEISPSLSRYPLRAALKRLLYPIPPPRLPSSVLRDLLLEQVEIRVSPIDLLRLTAIPGPAVGASSLEPPIGERWGPDRGWEHGSCGWVGASELWDPGEGSGNRIGIGDRRSDADTDIAPVVKEARRGQPRVKARPRRGEKGGPLGTQRDKRRPLGEAQRRRRR</sequence>
<gene>
    <name evidence="2" type="ORF">J5N97_025073</name>
</gene>
<evidence type="ECO:0000313" key="2">
    <source>
        <dbReference type="EMBL" id="KAJ0968156.1"/>
    </source>
</evidence>
<feature type="region of interest" description="Disordered" evidence="1">
    <location>
        <begin position="126"/>
        <end position="193"/>
    </location>
</feature>
<feature type="compositionally biased region" description="Basic residues" evidence="1">
    <location>
        <begin position="157"/>
        <end position="167"/>
    </location>
</feature>